<keyword evidence="3" id="KW-0804">Transcription</keyword>
<comment type="caution">
    <text evidence="5">The sequence shown here is derived from an EMBL/GenBank/DDBJ whole genome shotgun (WGS) entry which is preliminary data.</text>
</comment>
<dbReference type="SMART" id="SM00345">
    <property type="entry name" value="HTH_GNTR"/>
    <property type="match status" value="1"/>
</dbReference>
<dbReference type="PROSITE" id="PS50949">
    <property type="entry name" value="HTH_GNTR"/>
    <property type="match status" value="1"/>
</dbReference>
<dbReference type="InterPro" id="IPR036390">
    <property type="entry name" value="WH_DNA-bd_sf"/>
</dbReference>
<dbReference type="Pfam" id="PF00392">
    <property type="entry name" value="GntR"/>
    <property type="match status" value="1"/>
</dbReference>
<dbReference type="SMART" id="SM00895">
    <property type="entry name" value="FCD"/>
    <property type="match status" value="1"/>
</dbReference>
<dbReference type="PANTHER" id="PTHR43537">
    <property type="entry name" value="TRANSCRIPTIONAL REGULATOR, GNTR FAMILY"/>
    <property type="match status" value="1"/>
</dbReference>
<dbReference type="InterPro" id="IPR000524">
    <property type="entry name" value="Tscrpt_reg_HTH_GntR"/>
</dbReference>
<dbReference type="SUPFAM" id="SSF46785">
    <property type="entry name" value="Winged helix' DNA-binding domain"/>
    <property type="match status" value="1"/>
</dbReference>
<evidence type="ECO:0000256" key="2">
    <source>
        <dbReference type="ARBA" id="ARBA00023125"/>
    </source>
</evidence>
<dbReference type="Proteomes" id="UP001344906">
    <property type="component" value="Unassembled WGS sequence"/>
</dbReference>
<keyword evidence="1" id="KW-0805">Transcription regulation</keyword>
<accession>A0ABQ6FN11</accession>
<sequence length="240" mass="27113">MPKFLEPLVLPRASGYREAAYHAIKEGILSGYLAYGQPLIEEEIASQLNVSRTPVREALAILQHEGLISPRNGRGFHVRQLTREEFVTMFAANEVVEPYLVRLATLTATDMQLRAIQEAIEHGKAVAESGDLPRILRAGRDFHRAVGIAAGNAPLTQFVVNNEERTDLYLLSHEKILTMLKIVPFNQEHEMIFNAIMQHDSEAAVRLAIYHSQAVRERLSPFFNVDEFQKMVALQEVLKE</sequence>
<feature type="domain" description="HTH gntR-type" evidence="4">
    <location>
        <begin position="14"/>
        <end position="81"/>
    </location>
</feature>
<evidence type="ECO:0000256" key="3">
    <source>
        <dbReference type="ARBA" id="ARBA00023163"/>
    </source>
</evidence>
<dbReference type="Gene3D" id="1.20.120.530">
    <property type="entry name" value="GntR ligand-binding domain-like"/>
    <property type="match status" value="1"/>
</dbReference>
<dbReference type="InterPro" id="IPR011711">
    <property type="entry name" value="GntR_C"/>
</dbReference>
<evidence type="ECO:0000313" key="6">
    <source>
        <dbReference type="Proteomes" id="UP001344906"/>
    </source>
</evidence>
<dbReference type="SUPFAM" id="SSF48008">
    <property type="entry name" value="GntR ligand-binding domain-like"/>
    <property type="match status" value="1"/>
</dbReference>
<evidence type="ECO:0000256" key="1">
    <source>
        <dbReference type="ARBA" id="ARBA00023015"/>
    </source>
</evidence>
<keyword evidence="2" id="KW-0238">DNA-binding</keyword>
<reference evidence="5 6" key="1">
    <citation type="submission" date="2023-02" db="EMBL/GenBank/DDBJ databases">
        <title>Dictyobacter halimunensis sp. nov., a new member of the class Ktedonobacteria from forest soil in a geothermal area.</title>
        <authorList>
            <person name="Rachmania M.K."/>
            <person name="Ningsih F."/>
            <person name="Sakai Y."/>
            <person name="Yabe S."/>
            <person name="Yokota A."/>
            <person name="Sjamsuridzal W."/>
        </authorList>
    </citation>
    <scope>NUCLEOTIDE SEQUENCE [LARGE SCALE GENOMIC DNA]</scope>
    <source>
        <strain evidence="5 6">S3.2.2.5</strain>
    </source>
</reference>
<evidence type="ECO:0000259" key="4">
    <source>
        <dbReference type="PROSITE" id="PS50949"/>
    </source>
</evidence>
<dbReference type="InterPro" id="IPR036388">
    <property type="entry name" value="WH-like_DNA-bd_sf"/>
</dbReference>
<dbReference type="CDD" id="cd07377">
    <property type="entry name" value="WHTH_GntR"/>
    <property type="match status" value="1"/>
</dbReference>
<gene>
    <name evidence="5" type="ORF">KDH_10600</name>
</gene>
<dbReference type="Gene3D" id="1.10.10.10">
    <property type="entry name" value="Winged helix-like DNA-binding domain superfamily/Winged helix DNA-binding domain"/>
    <property type="match status" value="1"/>
</dbReference>
<dbReference type="RefSeq" id="WP_338247917.1">
    <property type="nucleotide sequence ID" value="NZ_BSRI01000001.1"/>
</dbReference>
<dbReference type="PRINTS" id="PR00035">
    <property type="entry name" value="HTHGNTR"/>
</dbReference>
<proteinExistence type="predicted"/>
<name>A0ABQ6FN11_9CHLR</name>
<dbReference type="PANTHER" id="PTHR43537:SF5">
    <property type="entry name" value="UXU OPERON TRANSCRIPTIONAL REGULATOR"/>
    <property type="match status" value="1"/>
</dbReference>
<dbReference type="EMBL" id="BSRI01000001">
    <property type="protein sequence ID" value="GLV54212.1"/>
    <property type="molecule type" value="Genomic_DNA"/>
</dbReference>
<protein>
    <submittedName>
        <fullName evidence="5">GntR family transcriptional regulator</fullName>
    </submittedName>
</protein>
<organism evidence="5 6">
    <name type="scientific">Dictyobacter halimunensis</name>
    <dbReference type="NCBI Taxonomy" id="3026934"/>
    <lineage>
        <taxon>Bacteria</taxon>
        <taxon>Bacillati</taxon>
        <taxon>Chloroflexota</taxon>
        <taxon>Ktedonobacteria</taxon>
        <taxon>Ktedonobacterales</taxon>
        <taxon>Dictyobacteraceae</taxon>
        <taxon>Dictyobacter</taxon>
    </lineage>
</organism>
<dbReference type="InterPro" id="IPR008920">
    <property type="entry name" value="TF_FadR/GntR_C"/>
</dbReference>
<evidence type="ECO:0000313" key="5">
    <source>
        <dbReference type="EMBL" id="GLV54212.1"/>
    </source>
</evidence>
<keyword evidence="6" id="KW-1185">Reference proteome</keyword>
<dbReference type="Pfam" id="PF07729">
    <property type="entry name" value="FCD"/>
    <property type="match status" value="1"/>
</dbReference>